<reference evidence="2 3" key="1">
    <citation type="submission" date="2020-06" db="EMBL/GenBank/DDBJ databases">
        <title>Transcriptomic and genomic resources for Thalictrum thalictroides and T. hernandezii: Facilitating candidate gene discovery in an emerging model plant lineage.</title>
        <authorList>
            <person name="Arias T."/>
            <person name="Riano-Pachon D.M."/>
            <person name="Di Stilio V.S."/>
        </authorList>
    </citation>
    <scope>NUCLEOTIDE SEQUENCE [LARGE SCALE GENOMIC DNA]</scope>
    <source>
        <strain evidence="3">cv. WT478/WT964</strain>
        <tissue evidence="2">Leaves</tissue>
    </source>
</reference>
<name>A0A7J6X7T7_THATH</name>
<protein>
    <recommendedName>
        <fullName evidence="4">No apical meristem-associated C-terminal domain-containing protein</fullName>
    </recommendedName>
</protein>
<dbReference type="EMBL" id="JABWDY010003582">
    <property type="protein sequence ID" value="KAF5205841.1"/>
    <property type="molecule type" value="Genomic_DNA"/>
</dbReference>
<sequence length="229" mass="26233">MLKNYPKWAQPEKNQQDENSPLEHGTPIFLDYSQLEGTPQDGIRPGSEGRRSGRDATKAKRRLASEKDPMWEEIKNDNSKTHTFLEQQLIAFNNAHQARMDLEQQKLDHKHARKQQKMDMKAAAINAEILSKNLADMTPFNKEYWTNKKRAIVNSSIERPRTSRNLDFGADGSGGSNSGSQFSPNNFDAHNNNTQYVPRSENGVYFPDLNDINANNGGFEYQYGQWRQQ</sequence>
<organism evidence="2 3">
    <name type="scientific">Thalictrum thalictroides</name>
    <name type="common">Rue-anemone</name>
    <name type="synonym">Anemone thalictroides</name>
    <dbReference type="NCBI Taxonomy" id="46969"/>
    <lineage>
        <taxon>Eukaryota</taxon>
        <taxon>Viridiplantae</taxon>
        <taxon>Streptophyta</taxon>
        <taxon>Embryophyta</taxon>
        <taxon>Tracheophyta</taxon>
        <taxon>Spermatophyta</taxon>
        <taxon>Magnoliopsida</taxon>
        <taxon>Ranunculales</taxon>
        <taxon>Ranunculaceae</taxon>
        <taxon>Thalictroideae</taxon>
        <taxon>Thalictrum</taxon>
    </lineage>
</organism>
<dbReference type="Proteomes" id="UP000554482">
    <property type="component" value="Unassembled WGS sequence"/>
</dbReference>
<proteinExistence type="predicted"/>
<dbReference type="AlphaFoldDB" id="A0A7J6X7T7"/>
<evidence type="ECO:0008006" key="4">
    <source>
        <dbReference type="Google" id="ProtNLM"/>
    </source>
</evidence>
<evidence type="ECO:0000313" key="2">
    <source>
        <dbReference type="EMBL" id="KAF5205841.1"/>
    </source>
</evidence>
<evidence type="ECO:0000313" key="3">
    <source>
        <dbReference type="Proteomes" id="UP000554482"/>
    </source>
</evidence>
<gene>
    <name evidence="2" type="ORF">FRX31_004571</name>
</gene>
<feature type="compositionally biased region" description="Basic and acidic residues" evidence="1">
    <location>
        <begin position="47"/>
        <end position="68"/>
    </location>
</feature>
<feature type="region of interest" description="Disordered" evidence="1">
    <location>
        <begin position="162"/>
        <end position="202"/>
    </location>
</feature>
<feature type="compositionally biased region" description="Low complexity" evidence="1">
    <location>
        <begin position="178"/>
        <end position="187"/>
    </location>
</feature>
<feature type="compositionally biased region" description="Polar residues" evidence="1">
    <location>
        <begin position="188"/>
        <end position="197"/>
    </location>
</feature>
<accession>A0A7J6X7T7</accession>
<feature type="region of interest" description="Disordered" evidence="1">
    <location>
        <begin position="1"/>
        <end position="68"/>
    </location>
</feature>
<comment type="caution">
    <text evidence="2">The sequence shown here is derived from an EMBL/GenBank/DDBJ whole genome shotgun (WGS) entry which is preliminary data.</text>
</comment>
<evidence type="ECO:0000256" key="1">
    <source>
        <dbReference type="SAM" id="MobiDB-lite"/>
    </source>
</evidence>
<keyword evidence="3" id="KW-1185">Reference proteome</keyword>